<dbReference type="InterPro" id="IPR048260">
    <property type="entry name" value="Cytochrome_b_C_euk/bac"/>
</dbReference>
<evidence type="ECO:0000256" key="10">
    <source>
        <dbReference type="ARBA" id="ARBA00022792"/>
    </source>
</evidence>
<evidence type="ECO:0000256" key="2">
    <source>
        <dbReference type="ARBA" id="ARBA00004448"/>
    </source>
</evidence>
<feature type="binding site" evidence="18">
    <location>
        <position position="201"/>
    </location>
    <ligand>
        <name>a ubiquinone</name>
        <dbReference type="ChEBI" id="CHEBI:16389"/>
    </ligand>
</feature>
<comment type="cofactor">
    <cofactor evidence="19">
        <name>heme</name>
        <dbReference type="ChEBI" id="CHEBI:30413"/>
    </cofactor>
    <text evidence="19">Binds 2 heme groups non-covalently.</text>
</comment>
<evidence type="ECO:0000256" key="9">
    <source>
        <dbReference type="ARBA" id="ARBA00022723"/>
    </source>
</evidence>
<geneLocation type="mitochondrion" evidence="23"/>
<feature type="transmembrane region" description="Helical" evidence="20">
    <location>
        <begin position="30"/>
        <end position="52"/>
    </location>
</feature>
<dbReference type="PROSITE" id="PS51003">
    <property type="entry name" value="CYTB_CTER"/>
    <property type="match status" value="1"/>
</dbReference>
<feature type="transmembrane region" description="Helical" evidence="20">
    <location>
        <begin position="140"/>
        <end position="157"/>
    </location>
</feature>
<keyword evidence="8 20" id="KW-0812">Transmembrane</keyword>
<feature type="transmembrane region" description="Helical" evidence="20">
    <location>
        <begin position="229"/>
        <end position="250"/>
    </location>
</feature>
<proteinExistence type="inferred from homology"/>
<evidence type="ECO:0000256" key="12">
    <source>
        <dbReference type="ARBA" id="ARBA00022989"/>
    </source>
</evidence>
<feature type="domain" description="Cytochrome b/b6 C-terminal region profile" evidence="22">
    <location>
        <begin position="210"/>
        <end position="379"/>
    </location>
</feature>
<evidence type="ECO:0000256" key="18">
    <source>
        <dbReference type="PIRSR" id="PIRSR038885-1"/>
    </source>
</evidence>
<evidence type="ECO:0000256" key="17">
    <source>
        <dbReference type="ARBA" id="ARBA00061233"/>
    </source>
</evidence>
<feature type="binding site" description="axial binding residue" evidence="19">
    <location>
        <position position="196"/>
    </location>
    <ligand>
        <name>heme b</name>
        <dbReference type="ChEBI" id="CHEBI:60344"/>
        <label>b566</label>
    </ligand>
    <ligandPart>
        <name>Fe</name>
        <dbReference type="ChEBI" id="CHEBI:18248"/>
    </ligandPart>
</feature>
<comment type="similarity">
    <text evidence="17 20">Belongs to the cytochrome b family.</text>
</comment>
<dbReference type="SUPFAM" id="SSF81648">
    <property type="entry name" value="a domain/subunit of cytochrome bc1 complex (Ubiquinol-cytochrome c reductase)"/>
    <property type="match status" value="1"/>
</dbReference>
<evidence type="ECO:0000256" key="14">
    <source>
        <dbReference type="ARBA" id="ARBA00023075"/>
    </source>
</evidence>
<dbReference type="PIRSF" id="PIRSF038885">
    <property type="entry name" value="COB"/>
    <property type="match status" value="1"/>
</dbReference>
<keyword evidence="12 20" id="KW-1133">Transmembrane helix</keyword>
<evidence type="ECO:0000256" key="6">
    <source>
        <dbReference type="ARBA" id="ARBA00022617"/>
    </source>
</evidence>
<keyword evidence="14" id="KW-0830">Ubiquinone</keyword>
<evidence type="ECO:0000256" key="19">
    <source>
        <dbReference type="PIRSR" id="PIRSR038885-2"/>
    </source>
</evidence>
<keyword evidence="10" id="KW-0999">Mitochondrion inner membrane</keyword>
<evidence type="ECO:0000259" key="22">
    <source>
        <dbReference type="PROSITE" id="PS51003"/>
    </source>
</evidence>
<evidence type="ECO:0000256" key="5">
    <source>
        <dbReference type="ARBA" id="ARBA00022448"/>
    </source>
</evidence>
<dbReference type="InterPro" id="IPR048259">
    <property type="entry name" value="Cytochrome_b_N_euk/bac"/>
</dbReference>
<feature type="binding site" description="axial binding residue" evidence="19">
    <location>
        <position position="97"/>
    </location>
    <ligand>
        <name>heme b</name>
        <dbReference type="ChEBI" id="CHEBI:60344"/>
        <label>b566</label>
    </ligand>
    <ligandPart>
        <name>Fe</name>
        <dbReference type="ChEBI" id="CHEBI:18248"/>
    </ligandPart>
</feature>
<dbReference type="Gene3D" id="1.20.810.10">
    <property type="entry name" value="Cytochrome Bc1 Complex, Chain C"/>
    <property type="match status" value="1"/>
</dbReference>
<dbReference type="InterPro" id="IPR036150">
    <property type="entry name" value="Cyt_b/b6_C_sf"/>
</dbReference>
<keyword evidence="11 20" id="KW-0249">Electron transport</keyword>
<evidence type="ECO:0000256" key="7">
    <source>
        <dbReference type="ARBA" id="ARBA00022660"/>
    </source>
</evidence>
<evidence type="ECO:0000256" key="11">
    <source>
        <dbReference type="ARBA" id="ARBA00022982"/>
    </source>
</evidence>
<gene>
    <name evidence="23" type="primary">Cytb</name>
</gene>
<evidence type="ECO:0000256" key="20">
    <source>
        <dbReference type="RuleBase" id="RU362117"/>
    </source>
</evidence>
<dbReference type="Pfam" id="PF00033">
    <property type="entry name" value="Cytochrome_B"/>
    <property type="match status" value="1"/>
</dbReference>
<keyword evidence="6 19" id="KW-0349">Heme</keyword>
<evidence type="ECO:0000256" key="1">
    <source>
        <dbReference type="ARBA" id="ARBA00002566"/>
    </source>
</evidence>
<dbReference type="CDD" id="cd00290">
    <property type="entry name" value="cytochrome_b_C"/>
    <property type="match status" value="1"/>
</dbReference>
<keyword evidence="7 20" id="KW-0679">Respiratory chain</keyword>
<keyword evidence="16 20" id="KW-0472">Membrane</keyword>
<organism evidence="23">
    <name type="scientific">Girardinus microdactylus</name>
    <name type="common">smallfinger topminnow</name>
    <dbReference type="NCBI Taxonomy" id="585900"/>
    <lineage>
        <taxon>Eukaryota</taxon>
        <taxon>Metazoa</taxon>
        <taxon>Chordata</taxon>
        <taxon>Craniata</taxon>
        <taxon>Vertebrata</taxon>
        <taxon>Euteleostomi</taxon>
        <taxon>Actinopterygii</taxon>
        <taxon>Neopterygii</taxon>
        <taxon>Teleostei</taxon>
        <taxon>Neoteleostei</taxon>
        <taxon>Acanthomorphata</taxon>
        <taxon>Ovalentaria</taxon>
        <taxon>Atherinomorphae</taxon>
        <taxon>Cyprinodontiformes</taxon>
        <taxon>Poeciliidae</taxon>
        <taxon>Poeciliinae</taxon>
        <taxon>Girardinus</taxon>
        <taxon>Girardinus</taxon>
    </lineage>
</organism>
<evidence type="ECO:0000256" key="3">
    <source>
        <dbReference type="ARBA" id="ARBA00011660"/>
    </source>
</evidence>
<dbReference type="InterPro" id="IPR030689">
    <property type="entry name" value="Cytochrome_b"/>
</dbReference>
<comment type="subcellular location">
    <subcellularLocation>
        <location evidence="2">Mitochondrion inner membrane</location>
        <topology evidence="2">Multi-pass membrane protein</topology>
    </subcellularLocation>
</comment>
<dbReference type="EMBL" id="FJ178682">
    <property type="protein sequence ID" value="ACL14681.1"/>
    <property type="molecule type" value="Genomic_DNA"/>
</dbReference>
<keyword evidence="9 19" id="KW-0479">Metal-binding</keyword>
<reference evidence="23" key="1">
    <citation type="journal article" date="2009" name="Mol. Phylogenet. Evol.">
        <title>Molecular phylogeny and biogeography of the Cuban genus Girardinus Poey, 1854 and relationships within the tribe Girardinini (Actinopterygii, Poeciliidae).</title>
        <authorList>
            <person name="Doadrio I."/>
            <person name="Perea S."/>
            <person name="Alcaraz L."/>
            <person name="Hernandez N."/>
        </authorList>
    </citation>
    <scope>NUCLEOTIDE SEQUENCE</scope>
    <source>
        <strain evidence="23">GMIC8</strain>
    </source>
</reference>
<sequence length="379" mass="42412">MASLRKSHPLLKIANDALVDLPAPINISTWWNFGSLLGLCLIAQILTGLFLAMHYTSDTSTAFSSVAHICRDVNYGWLIRNMHANGASFFFICIYLHIGRGLYYGSYLYKETWNVGVVLLLLVMMTAFVGYVLPWGQMSFWGATVITNLLSAVPYAGDTLVQWIWGGFSVDNATLTRFFAFHFLLPFVVTAATLVHLIFLHETGSNNPIGLNSDADKISFHPYFSYKDLLGFIFLLTALISLALFSPNLLGDPENFTPANPLVTPPHIKPEWYFLFAYAILRSIPNKLGGVLALLASTLVLMVVPFLHTSKQRSLTFRPLTQTLFWLLVADVMILTWIGGMPVEHPYIIIGQVASFLYFSIFLILSPTTAWLENKILGW</sequence>
<feature type="binding site" description="axial binding residue" evidence="19">
    <location>
        <position position="83"/>
    </location>
    <ligand>
        <name>heme b</name>
        <dbReference type="ChEBI" id="CHEBI:60344"/>
        <label>b562</label>
    </ligand>
    <ligandPart>
        <name>Fe</name>
        <dbReference type="ChEBI" id="CHEBI:18248"/>
    </ligandPart>
</feature>
<dbReference type="SUPFAM" id="SSF81342">
    <property type="entry name" value="Transmembrane di-heme cytochromes"/>
    <property type="match status" value="1"/>
</dbReference>
<dbReference type="PANTHER" id="PTHR19271">
    <property type="entry name" value="CYTOCHROME B"/>
    <property type="match status" value="1"/>
</dbReference>
<evidence type="ECO:0000256" key="16">
    <source>
        <dbReference type="ARBA" id="ARBA00023136"/>
    </source>
</evidence>
<dbReference type="GO" id="GO:0046872">
    <property type="term" value="F:metal ion binding"/>
    <property type="evidence" value="ECO:0007669"/>
    <property type="project" value="UniProtKB-UniRule"/>
</dbReference>
<feature type="transmembrane region" description="Helical" evidence="20">
    <location>
        <begin position="320"/>
        <end position="340"/>
    </location>
</feature>
<evidence type="ECO:0000313" key="23">
    <source>
        <dbReference type="EMBL" id="ACL14681.1"/>
    </source>
</evidence>
<comment type="subunit">
    <text evidence="3">The cytochrome bc1 complex contains 3 respiratory subunits (MT-CYB, CYC1 and UQCRFS1), 2 core proteins (UQCRC1 and UQCRC2) and probably 6 low-molecular weight proteins.</text>
</comment>
<dbReference type="GO" id="GO:0008121">
    <property type="term" value="F:quinol-cytochrome-c reductase activity"/>
    <property type="evidence" value="ECO:0007669"/>
    <property type="project" value="InterPro"/>
</dbReference>
<feature type="transmembrane region" description="Helical" evidence="20">
    <location>
        <begin position="177"/>
        <end position="200"/>
    </location>
</feature>
<dbReference type="GO" id="GO:0005743">
    <property type="term" value="C:mitochondrial inner membrane"/>
    <property type="evidence" value="ECO:0007669"/>
    <property type="project" value="UniProtKB-SubCell"/>
</dbReference>
<name>B8X9H8_9TELE</name>
<feature type="transmembrane region" description="Helical" evidence="20">
    <location>
        <begin position="87"/>
        <end position="107"/>
    </location>
</feature>
<dbReference type="InterPro" id="IPR016174">
    <property type="entry name" value="Di-haem_cyt_TM"/>
</dbReference>
<feature type="transmembrane region" description="Helical" evidence="20">
    <location>
        <begin position="346"/>
        <end position="365"/>
    </location>
</feature>
<feature type="domain" description="Cytochrome b/b6 N-terminal region profile" evidence="21">
    <location>
        <begin position="1"/>
        <end position="209"/>
    </location>
</feature>
<feature type="transmembrane region" description="Helical" evidence="20">
    <location>
        <begin position="288"/>
        <end position="308"/>
    </location>
</feature>
<evidence type="ECO:0000256" key="8">
    <source>
        <dbReference type="ARBA" id="ARBA00022692"/>
    </source>
</evidence>
<dbReference type="PANTHER" id="PTHR19271:SF16">
    <property type="entry name" value="CYTOCHROME B"/>
    <property type="match status" value="1"/>
</dbReference>
<dbReference type="FunFam" id="1.20.810.10:FF:000002">
    <property type="entry name" value="Cytochrome b"/>
    <property type="match status" value="1"/>
</dbReference>
<keyword evidence="15 20" id="KW-0496">Mitochondrion</keyword>
<dbReference type="Pfam" id="PF00032">
    <property type="entry name" value="Cytochrom_B_C"/>
    <property type="match status" value="1"/>
</dbReference>
<evidence type="ECO:0000259" key="21">
    <source>
        <dbReference type="PROSITE" id="PS51002"/>
    </source>
</evidence>
<comment type="function">
    <text evidence="1 20">Component of the ubiquinol-cytochrome c reductase complex (complex III or cytochrome b-c1 complex) that is part of the mitochondrial respiratory chain. The b-c1 complex mediates electron transfer from ubiquinol to cytochrome c. Contributes to the generation of a proton gradient across the mitochondrial membrane that is then used for ATP synthesis.</text>
</comment>
<dbReference type="GO" id="GO:0006122">
    <property type="term" value="P:mitochondrial electron transport, ubiquinol to cytochrome c"/>
    <property type="evidence" value="ECO:0007669"/>
    <property type="project" value="TreeGrafter"/>
</dbReference>
<dbReference type="GO" id="GO:0016491">
    <property type="term" value="F:oxidoreductase activity"/>
    <property type="evidence" value="ECO:0007669"/>
    <property type="project" value="UniProtKB-UniRule"/>
</dbReference>
<keyword evidence="5 20" id="KW-0813">Transport</keyword>
<dbReference type="PROSITE" id="PS51002">
    <property type="entry name" value="CYTB_NTER"/>
    <property type="match status" value="1"/>
</dbReference>
<evidence type="ECO:0000256" key="13">
    <source>
        <dbReference type="ARBA" id="ARBA00023004"/>
    </source>
</evidence>
<comment type="cofactor">
    <cofactor evidence="20">
        <name>heme b</name>
        <dbReference type="ChEBI" id="CHEBI:60344"/>
    </cofactor>
    <text evidence="20">Binds 2 heme groups non-covalently.</text>
</comment>
<accession>B8X9H8</accession>
<protein>
    <recommendedName>
        <fullName evidence="4 20">Cytochrome b</fullName>
    </recommendedName>
</protein>
<dbReference type="AlphaFoldDB" id="B8X9H8"/>
<dbReference type="GO" id="GO:0045275">
    <property type="term" value="C:respiratory chain complex III"/>
    <property type="evidence" value="ECO:0007669"/>
    <property type="project" value="InterPro"/>
</dbReference>
<dbReference type="CDD" id="cd00284">
    <property type="entry name" value="Cytochrome_b_N"/>
    <property type="match status" value="1"/>
</dbReference>
<dbReference type="InterPro" id="IPR027387">
    <property type="entry name" value="Cytb/b6-like_sf"/>
</dbReference>
<dbReference type="InterPro" id="IPR005798">
    <property type="entry name" value="Cyt_b/b6_C"/>
</dbReference>
<keyword evidence="13 19" id="KW-0408">Iron</keyword>
<evidence type="ECO:0000256" key="15">
    <source>
        <dbReference type="ARBA" id="ARBA00023128"/>
    </source>
</evidence>
<evidence type="ECO:0000256" key="4">
    <source>
        <dbReference type="ARBA" id="ARBA00013531"/>
    </source>
</evidence>
<feature type="transmembrane region" description="Helical" evidence="20">
    <location>
        <begin position="113"/>
        <end position="133"/>
    </location>
</feature>
<feature type="binding site" description="axial binding residue" evidence="19">
    <location>
        <position position="182"/>
    </location>
    <ligand>
        <name>heme b</name>
        <dbReference type="ChEBI" id="CHEBI:60344"/>
        <label>b562</label>
    </ligand>
    <ligandPart>
        <name>Fe</name>
        <dbReference type="ChEBI" id="CHEBI:18248"/>
    </ligandPart>
</feature>
<dbReference type="InterPro" id="IPR005797">
    <property type="entry name" value="Cyt_b/b6_N"/>
</dbReference>